<name>R7UL54_CAPTE</name>
<keyword evidence="3 8" id="KW-1133">Transmembrane helix</keyword>
<evidence type="ECO:0000313" key="10">
    <source>
        <dbReference type="EMBL" id="ELU06960.1"/>
    </source>
</evidence>
<keyword evidence="4" id="KW-0297">G-protein coupled receptor</keyword>
<gene>
    <name evidence="10" type="ORF">CAPTEDRAFT_203528</name>
</gene>
<reference evidence="11" key="3">
    <citation type="submission" date="2015-06" db="UniProtKB">
        <authorList>
            <consortium name="EnsemblMetazoa"/>
        </authorList>
    </citation>
    <scope>IDENTIFICATION</scope>
</reference>
<proteinExistence type="predicted"/>
<evidence type="ECO:0000256" key="3">
    <source>
        <dbReference type="ARBA" id="ARBA00022989"/>
    </source>
</evidence>
<evidence type="ECO:0000256" key="6">
    <source>
        <dbReference type="ARBA" id="ARBA00023170"/>
    </source>
</evidence>
<evidence type="ECO:0000256" key="8">
    <source>
        <dbReference type="SAM" id="Phobius"/>
    </source>
</evidence>
<comment type="subcellular location">
    <subcellularLocation>
        <location evidence="1">Membrane</location>
        <topology evidence="1">Multi-pass membrane protein</topology>
    </subcellularLocation>
</comment>
<evidence type="ECO:0000313" key="12">
    <source>
        <dbReference type="Proteomes" id="UP000014760"/>
    </source>
</evidence>
<evidence type="ECO:0000256" key="7">
    <source>
        <dbReference type="ARBA" id="ARBA00023224"/>
    </source>
</evidence>
<evidence type="ECO:0000313" key="11">
    <source>
        <dbReference type="EnsemblMetazoa" id="CapteP203528"/>
    </source>
</evidence>
<dbReference type="Gene3D" id="1.20.1070.10">
    <property type="entry name" value="Rhodopsin 7-helix transmembrane proteins"/>
    <property type="match status" value="1"/>
</dbReference>
<feature type="domain" description="G-protein coupled receptors family 1 profile" evidence="9">
    <location>
        <begin position="34"/>
        <end position="208"/>
    </location>
</feature>
<dbReference type="PROSITE" id="PS50262">
    <property type="entry name" value="G_PROTEIN_RECEP_F1_2"/>
    <property type="match status" value="1"/>
</dbReference>
<dbReference type="HOGENOM" id="CLU_1322016_0_0_1"/>
<evidence type="ECO:0000256" key="1">
    <source>
        <dbReference type="ARBA" id="ARBA00004141"/>
    </source>
</evidence>
<keyword evidence="6" id="KW-0675">Receptor</keyword>
<feature type="transmembrane region" description="Helical" evidence="8">
    <location>
        <begin position="54"/>
        <end position="77"/>
    </location>
</feature>
<evidence type="ECO:0000256" key="5">
    <source>
        <dbReference type="ARBA" id="ARBA00023136"/>
    </source>
</evidence>
<dbReference type="GO" id="GO:0004930">
    <property type="term" value="F:G protein-coupled receptor activity"/>
    <property type="evidence" value="ECO:0007669"/>
    <property type="project" value="UniProtKB-KW"/>
</dbReference>
<dbReference type="GO" id="GO:0005886">
    <property type="term" value="C:plasma membrane"/>
    <property type="evidence" value="ECO:0007669"/>
    <property type="project" value="TreeGrafter"/>
</dbReference>
<reference evidence="12" key="1">
    <citation type="submission" date="2012-12" db="EMBL/GenBank/DDBJ databases">
        <authorList>
            <person name="Hellsten U."/>
            <person name="Grimwood J."/>
            <person name="Chapman J.A."/>
            <person name="Shapiro H."/>
            <person name="Aerts A."/>
            <person name="Otillar R.P."/>
            <person name="Terry A.Y."/>
            <person name="Boore J.L."/>
            <person name="Simakov O."/>
            <person name="Marletaz F."/>
            <person name="Cho S.-J."/>
            <person name="Edsinger-Gonzales E."/>
            <person name="Havlak P."/>
            <person name="Kuo D.-H."/>
            <person name="Larsson T."/>
            <person name="Lv J."/>
            <person name="Arendt D."/>
            <person name="Savage R."/>
            <person name="Osoegawa K."/>
            <person name="de Jong P."/>
            <person name="Lindberg D.R."/>
            <person name="Seaver E.C."/>
            <person name="Weisblat D.A."/>
            <person name="Putnam N.H."/>
            <person name="Grigoriev I.V."/>
            <person name="Rokhsar D.S."/>
        </authorList>
    </citation>
    <scope>NUCLEOTIDE SEQUENCE</scope>
    <source>
        <strain evidence="12">I ESC-2004</strain>
    </source>
</reference>
<dbReference type="InterPro" id="IPR017452">
    <property type="entry name" value="GPCR_Rhodpsn_7TM"/>
</dbReference>
<keyword evidence="2 8" id="KW-0812">Transmembrane</keyword>
<dbReference type="EMBL" id="KB300259">
    <property type="protein sequence ID" value="ELU06960.1"/>
    <property type="molecule type" value="Genomic_DNA"/>
</dbReference>
<dbReference type="EMBL" id="AMQN01007236">
    <property type="status" value="NOT_ANNOTATED_CDS"/>
    <property type="molecule type" value="Genomic_DNA"/>
</dbReference>
<dbReference type="AlphaFoldDB" id="R7UL54"/>
<keyword evidence="7" id="KW-0807">Transducer</keyword>
<dbReference type="PANTHER" id="PTHR24243">
    <property type="entry name" value="G-PROTEIN COUPLED RECEPTOR"/>
    <property type="match status" value="1"/>
</dbReference>
<keyword evidence="12" id="KW-1185">Reference proteome</keyword>
<feature type="transmembrane region" description="Helical" evidence="8">
    <location>
        <begin position="20"/>
        <end position="42"/>
    </location>
</feature>
<evidence type="ECO:0000256" key="2">
    <source>
        <dbReference type="ARBA" id="ARBA00022692"/>
    </source>
</evidence>
<dbReference type="EnsemblMetazoa" id="CapteT203528">
    <property type="protein sequence ID" value="CapteP203528"/>
    <property type="gene ID" value="CapteG203528"/>
</dbReference>
<keyword evidence="5 8" id="KW-0472">Membrane</keyword>
<sequence>MNETSSSCTELEASLCVSLLLYVPPVLLIVGINGNLLTLAVVFTKQYRNTSANIVLGILAVANSAQLATSLLTVGIVETRGLNITFYNAVTRKLSSYMTSVFMHLPLSLIVTMKIERLIPVFLPFQVKALCSKYRMTLRVMALAATITALKSVLLFIDPKLEGSALCESERGGWSQGHEVPEIHDHDADPGQCTFRTFGVAELPGIRH</sequence>
<organism evidence="10">
    <name type="scientific">Capitella teleta</name>
    <name type="common">Polychaete worm</name>
    <dbReference type="NCBI Taxonomy" id="283909"/>
    <lineage>
        <taxon>Eukaryota</taxon>
        <taxon>Metazoa</taxon>
        <taxon>Spiralia</taxon>
        <taxon>Lophotrochozoa</taxon>
        <taxon>Annelida</taxon>
        <taxon>Polychaeta</taxon>
        <taxon>Sedentaria</taxon>
        <taxon>Scolecida</taxon>
        <taxon>Capitellidae</taxon>
        <taxon>Capitella</taxon>
    </lineage>
</organism>
<reference evidence="10 12" key="2">
    <citation type="journal article" date="2013" name="Nature">
        <title>Insights into bilaterian evolution from three spiralian genomes.</title>
        <authorList>
            <person name="Simakov O."/>
            <person name="Marletaz F."/>
            <person name="Cho S.J."/>
            <person name="Edsinger-Gonzales E."/>
            <person name="Havlak P."/>
            <person name="Hellsten U."/>
            <person name="Kuo D.H."/>
            <person name="Larsson T."/>
            <person name="Lv J."/>
            <person name="Arendt D."/>
            <person name="Savage R."/>
            <person name="Osoegawa K."/>
            <person name="de Jong P."/>
            <person name="Grimwood J."/>
            <person name="Chapman J.A."/>
            <person name="Shapiro H."/>
            <person name="Aerts A."/>
            <person name="Otillar R.P."/>
            <person name="Terry A.Y."/>
            <person name="Boore J.L."/>
            <person name="Grigoriev I.V."/>
            <person name="Lindberg D.R."/>
            <person name="Seaver E.C."/>
            <person name="Weisblat D.A."/>
            <person name="Putnam N.H."/>
            <person name="Rokhsar D.S."/>
        </authorList>
    </citation>
    <scope>NUCLEOTIDE SEQUENCE</scope>
    <source>
        <strain evidence="10 12">I ESC-2004</strain>
    </source>
</reference>
<dbReference type="PANTHER" id="PTHR24243:SF230">
    <property type="entry name" value="G-PROTEIN COUPLED RECEPTORS FAMILY 1 PROFILE DOMAIN-CONTAINING PROTEIN"/>
    <property type="match status" value="1"/>
</dbReference>
<protein>
    <recommendedName>
        <fullName evidence="9">G-protein coupled receptors family 1 profile domain-containing protein</fullName>
    </recommendedName>
</protein>
<evidence type="ECO:0000259" key="9">
    <source>
        <dbReference type="PROSITE" id="PS50262"/>
    </source>
</evidence>
<dbReference type="Proteomes" id="UP000014760">
    <property type="component" value="Unassembled WGS sequence"/>
</dbReference>
<accession>R7UL54</accession>
<evidence type="ECO:0000256" key="4">
    <source>
        <dbReference type="ARBA" id="ARBA00023040"/>
    </source>
</evidence>
<dbReference type="SUPFAM" id="SSF81321">
    <property type="entry name" value="Family A G protein-coupled receptor-like"/>
    <property type="match status" value="1"/>
</dbReference>